<gene>
    <name evidence="1" type="ORF">PLOB_00035838</name>
</gene>
<evidence type="ECO:0000313" key="1">
    <source>
        <dbReference type="EMBL" id="CAH3036838.1"/>
    </source>
</evidence>
<protein>
    <submittedName>
        <fullName evidence="1">Uncharacterized protein</fullName>
    </submittedName>
</protein>
<accession>A0ABN8MY58</accession>
<dbReference type="Proteomes" id="UP001159405">
    <property type="component" value="Unassembled WGS sequence"/>
</dbReference>
<name>A0ABN8MY58_9CNID</name>
<sequence length="83" mass="9817">MMDKVVPKEKLIDEAKSQLNELTVFSVEKWRNMQLTKMVTRKDAVEALENRREEDIKEFVDSIMDEEVQKAIGLQVEKLHKKK</sequence>
<evidence type="ECO:0000313" key="2">
    <source>
        <dbReference type="Proteomes" id="UP001159405"/>
    </source>
</evidence>
<organism evidence="1 2">
    <name type="scientific">Porites lobata</name>
    <dbReference type="NCBI Taxonomy" id="104759"/>
    <lineage>
        <taxon>Eukaryota</taxon>
        <taxon>Metazoa</taxon>
        <taxon>Cnidaria</taxon>
        <taxon>Anthozoa</taxon>
        <taxon>Hexacorallia</taxon>
        <taxon>Scleractinia</taxon>
        <taxon>Fungiina</taxon>
        <taxon>Poritidae</taxon>
        <taxon>Porites</taxon>
    </lineage>
</organism>
<keyword evidence="2" id="KW-1185">Reference proteome</keyword>
<proteinExistence type="predicted"/>
<reference evidence="1 2" key="1">
    <citation type="submission" date="2022-05" db="EMBL/GenBank/DDBJ databases">
        <authorList>
            <consortium name="Genoscope - CEA"/>
            <person name="William W."/>
        </authorList>
    </citation>
    <scope>NUCLEOTIDE SEQUENCE [LARGE SCALE GENOMIC DNA]</scope>
</reference>
<dbReference type="EMBL" id="CALNXK010000005">
    <property type="protein sequence ID" value="CAH3036838.1"/>
    <property type="molecule type" value="Genomic_DNA"/>
</dbReference>
<comment type="caution">
    <text evidence="1">The sequence shown here is derived from an EMBL/GenBank/DDBJ whole genome shotgun (WGS) entry which is preliminary data.</text>
</comment>
<dbReference type="Gene3D" id="6.10.250.170">
    <property type="match status" value="1"/>
</dbReference>